<sequence length="852" mass="98177">MSLFAKLKGRSKDKTNLEKEIALPPKDTPARFMYNKHGMSAIIFLDLWAEYTKDLGDQFRWPSTETFDIESVLKLEEQLFKKKARQAQLESVGWWRKEVHRRQEKAQGKVEKAQRMSEKAKQDELQETGKEVVLEQVIRERQGNVTGLYPVLSQCEDTYPNKLKKNSLLPSAPIPFDDTPLIDLLDVPPPYSTNMRPPLPSPDQVVSAPIGIIEDLSEATRRLSLAEKEKKDEAVGEDKEGQCPHDPLNTIYPALDKKGRQLVATWMRIEKIPAVQSHIDGMIEFMLRGRDPIPFEDVMKGRNKRQQMHIYTFMLYLFARYFQFKELRNPKKVEELIQEIEDEGGEIGEKVELRLTKLLDLMREHRHKFKEGALTPERKKTASKQHPVRCVPPQGDRFAPLPTFPEPPTSEELYDETEEALDWFLEQEPPLTGEEQELVRTATLWTSQPKIFNSDIIAQLFSNLPLTQRRLASMYMTQHLMTLNKVFRPHQSALEDLLFKCTSLSFVQDPTPFLNTFLDARQEYHDEVARTLLRSRHTDFRGKEAYRQYPLREVHPRTDAANTLHRVIVYTPLTKLEIMKMKEMVPPHSKDPAGFFKELTDVLTMGTYTLTDITIILKNVLPSGIYERLRGQNWLVDNTDLNWAALEVLDNARPAGADIQDDIKKLPALVLKVLPQLLTTRKEDWDAISACKQKTGEDTGDYYTRLEECFAVNSGLKPDSDSYPHLFVSKLVENSLPKLKERVQKVESSWQAQSPSQVLRILQYHQNRLREEEEYEKTKIKETKLRALVAQTITLKCGPPLCGLCATMCIPKPHIQKEENAKIMLQDYIDDLMAIEIEDSGCTLVQGGNVEK</sequence>
<dbReference type="InterPro" id="IPR050462">
    <property type="entry name" value="Retroviral_Gag-Pol_poly"/>
</dbReference>
<proteinExistence type="predicted"/>
<organism evidence="2 3">
    <name type="scientific">Pleurodeles waltl</name>
    <name type="common">Iberian ribbed newt</name>
    <dbReference type="NCBI Taxonomy" id="8319"/>
    <lineage>
        <taxon>Eukaryota</taxon>
        <taxon>Metazoa</taxon>
        <taxon>Chordata</taxon>
        <taxon>Craniata</taxon>
        <taxon>Vertebrata</taxon>
        <taxon>Euteleostomi</taxon>
        <taxon>Amphibia</taxon>
        <taxon>Batrachia</taxon>
        <taxon>Caudata</taxon>
        <taxon>Salamandroidea</taxon>
        <taxon>Salamandridae</taxon>
        <taxon>Pleurodelinae</taxon>
        <taxon>Pleurodeles</taxon>
    </lineage>
</organism>
<dbReference type="AlphaFoldDB" id="A0AAV7VNY6"/>
<dbReference type="PANTHER" id="PTHR33166">
    <property type="entry name" value="GAG_P30 DOMAIN-CONTAINING PROTEIN"/>
    <property type="match status" value="1"/>
</dbReference>
<feature type="region of interest" description="Disordered" evidence="1">
    <location>
        <begin position="105"/>
        <end position="124"/>
    </location>
</feature>
<protein>
    <submittedName>
        <fullName evidence="2">Uncharacterized protein</fullName>
    </submittedName>
</protein>
<reference evidence="2" key="1">
    <citation type="journal article" date="2022" name="bioRxiv">
        <title>Sequencing and chromosome-scale assembly of the giantPleurodeles waltlgenome.</title>
        <authorList>
            <person name="Brown T."/>
            <person name="Elewa A."/>
            <person name="Iarovenko S."/>
            <person name="Subramanian E."/>
            <person name="Araus A.J."/>
            <person name="Petzold A."/>
            <person name="Susuki M."/>
            <person name="Suzuki K.-i.T."/>
            <person name="Hayashi T."/>
            <person name="Toyoda A."/>
            <person name="Oliveira C."/>
            <person name="Osipova E."/>
            <person name="Leigh N.D."/>
            <person name="Simon A."/>
            <person name="Yun M.H."/>
        </authorList>
    </citation>
    <scope>NUCLEOTIDE SEQUENCE</scope>
    <source>
        <strain evidence="2">20211129_DDA</strain>
        <tissue evidence="2">Liver</tissue>
    </source>
</reference>
<feature type="compositionally biased region" description="Basic and acidic residues" evidence="1">
    <location>
        <begin position="227"/>
        <end position="243"/>
    </location>
</feature>
<comment type="caution">
    <text evidence="2">The sequence shown here is derived from an EMBL/GenBank/DDBJ whole genome shotgun (WGS) entry which is preliminary data.</text>
</comment>
<gene>
    <name evidence="2" type="ORF">NDU88_007175</name>
</gene>
<evidence type="ECO:0000256" key="1">
    <source>
        <dbReference type="SAM" id="MobiDB-lite"/>
    </source>
</evidence>
<evidence type="ECO:0000313" key="2">
    <source>
        <dbReference type="EMBL" id="KAJ1203388.1"/>
    </source>
</evidence>
<keyword evidence="3" id="KW-1185">Reference proteome</keyword>
<dbReference type="Proteomes" id="UP001066276">
    <property type="component" value="Chromosome 2_1"/>
</dbReference>
<accession>A0AAV7VNY6</accession>
<evidence type="ECO:0000313" key="3">
    <source>
        <dbReference type="Proteomes" id="UP001066276"/>
    </source>
</evidence>
<name>A0AAV7VNY6_PLEWA</name>
<feature type="region of interest" description="Disordered" evidence="1">
    <location>
        <begin position="227"/>
        <end position="249"/>
    </location>
</feature>
<dbReference type="EMBL" id="JANPWB010000003">
    <property type="protein sequence ID" value="KAJ1203388.1"/>
    <property type="molecule type" value="Genomic_DNA"/>
</dbReference>
<feature type="region of interest" description="Disordered" evidence="1">
    <location>
        <begin position="376"/>
        <end position="398"/>
    </location>
</feature>